<evidence type="ECO:0000256" key="4">
    <source>
        <dbReference type="ARBA" id="ARBA00023155"/>
    </source>
</evidence>
<dbReference type="Pfam" id="PF00046">
    <property type="entry name" value="Homeodomain"/>
    <property type="match status" value="1"/>
</dbReference>
<dbReference type="GO" id="GO:0000981">
    <property type="term" value="F:DNA-binding transcription factor activity, RNA polymerase II-specific"/>
    <property type="evidence" value="ECO:0007669"/>
    <property type="project" value="InterPro"/>
</dbReference>
<dbReference type="AlphaFoldDB" id="A0A7M7HGI8"/>
<accession>A0A7M7HGI8</accession>
<keyword evidence="11" id="KW-1185">Reference proteome</keyword>
<proteinExistence type="predicted"/>
<evidence type="ECO:0000256" key="2">
    <source>
        <dbReference type="ARBA" id="ARBA00022473"/>
    </source>
</evidence>
<evidence type="ECO:0000313" key="11">
    <source>
        <dbReference type="Proteomes" id="UP000002358"/>
    </source>
</evidence>
<keyword evidence="4 6" id="KW-0371">Homeobox</keyword>
<dbReference type="EnsemblMetazoa" id="XM_032601659">
    <property type="protein sequence ID" value="XP_032457550"/>
    <property type="gene ID" value="LOC100114143"/>
</dbReference>
<organism evidence="10 11">
    <name type="scientific">Nasonia vitripennis</name>
    <name type="common">Parasitic wasp</name>
    <dbReference type="NCBI Taxonomy" id="7425"/>
    <lineage>
        <taxon>Eukaryota</taxon>
        <taxon>Metazoa</taxon>
        <taxon>Ecdysozoa</taxon>
        <taxon>Arthropoda</taxon>
        <taxon>Hexapoda</taxon>
        <taxon>Insecta</taxon>
        <taxon>Pterygota</taxon>
        <taxon>Neoptera</taxon>
        <taxon>Endopterygota</taxon>
        <taxon>Hymenoptera</taxon>
        <taxon>Apocrita</taxon>
        <taxon>Proctotrupomorpha</taxon>
        <taxon>Chalcidoidea</taxon>
        <taxon>Pteromalidae</taxon>
        <taxon>Pteromalinae</taxon>
        <taxon>Nasonia</taxon>
    </lineage>
</organism>
<evidence type="ECO:0000259" key="9">
    <source>
        <dbReference type="PROSITE" id="PS50071"/>
    </source>
</evidence>
<dbReference type="CDD" id="cd00086">
    <property type="entry name" value="homeodomain"/>
    <property type="match status" value="1"/>
</dbReference>
<evidence type="ECO:0000256" key="3">
    <source>
        <dbReference type="ARBA" id="ARBA00023125"/>
    </source>
</evidence>
<gene>
    <name evidence="10" type="primary">100114143</name>
</gene>
<dbReference type="OrthoDB" id="10248777at2759"/>
<evidence type="ECO:0000256" key="5">
    <source>
        <dbReference type="ARBA" id="ARBA00023242"/>
    </source>
</evidence>
<feature type="DNA-binding region" description="Homeobox" evidence="6">
    <location>
        <begin position="102"/>
        <end position="161"/>
    </location>
</feature>
<dbReference type="InterPro" id="IPR009057">
    <property type="entry name" value="Homeodomain-like_sf"/>
</dbReference>
<protein>
    <recommendedName>
        <fullName evidence="9">Homeobox domain-containing protein</fullName>
    </recommendedName>
</protein>
<dbReference type="GO" id="GO:0005634">
    <property type="term" value="C:nucleus"/>
    <property type="evidence" value="ECO:0007669"/>
    <property type="project" value="UniProtKB-SubCell"/>
</dbReference>
<dbReference type="PANTHER" id="PTHR24329:SF543">
    <property type="entry name" value="FI01017P-RELATED"/>
    <property type="match status" value="1"/>
</dbReference>
<name>A0A7M7HGI8_NASVI</name>
<dbReference type="PROSITE" id="PS00027">
    <property type="entry name" value="HOMEOBOX_1"/>
    <property type="match status" value="1"/>
</dbReference>
<dbReference type="GO" id="GO:0000977">
    <property type="term" value="F:RNA polymerase II transcription regulatory region sequence-specific DNA binding"/>
    <property type="evidence" value="ECO:0007669"/>
    <property type="project" value="TreeGrafter"/>
</dbReference>
<comment type="subcellular location">
    <subcellularLocation>
        <location evidence="1 6 7">Nucleus</location>
    </subcellularLocation>
</comment>
<dbReference type="Gene3D" id="1.10.10.60">
    <property type="entry name" value="Homeodomain-like"/>
    <property type="match status" value="1"/>
</dbReference>
<evidence type="ECO:0000256" key="6">
    <source>
        <dbReference type="PROSITE-ProRule" id="PRU00108"/>
    </source>
</evidence>
<dbReference type="EnsemblMetazoa" id="XM_008216324">
    <property type="protein sequence ID" value="XP_008214546"/>
    <property type="gene ID" value="LOC100114143"/>
</dbReference>
<dbReference type="EnsemblMetazoa" id="XM_032601658">
    <property type="protein sequence ID" value="XP_032457549"/>
    <property type="gene ID" value="LOC100114143"/>
</dbReference>
<feature type="region of interest" description="Disordered" evidence="8">
    <location>
        <begin position="232"/>
        <end position="256"/>
    </location>
</feature>
<keyword evidence="5 6" id="KW-0539">Nucleus</keyword>
<keyword evidence="2" id="KW-0217">Developmental protein</keyword>
<keyword evidence="3 6" id="KW-0238">DNA-binding</keyword>
<dbReference type="InterPro" id="IPR017970">
    <property type="entry name" value="Homeobox_CS"/>
</dbReference>
<dbReference type="Proteomes" id="UP000002358">
    <property type="component" value="Unassembled WGS sequence"/>
</dbReference>
<dbReference type="EnsemblMetazoa" id="XM_032601660">
    <property type="protein sequence ID" value="XP_032457551"/>
    <property type="gene ID" value="LOC100114143"/>
</dbReference>
<evidence type="ECO:0000256" key="7">
    <source>
        <dbReference type="RuleBase" id="RU000682"/>
    </source>
</evidence>
<evidence type="ECO:0000256" key="8">
    <source>
        <dbReference type="SAM" id="MobiDB-lite"/>
    </source>
</evidence>
<sequence>MQEYTIMELKEDEENVSETSRQLFLVGAPRDPLVSAGAIVASSITADEMSPGGDLQPSALVGLIGAQSSSVCFPAKFTYDFTSTSPGNEERPPTGAIGKRKQRRYRTTFTNFQLEELERAFQKTHYPDVFFREELALRIQLTEARVQVWFQNRRAKWRKQEKQCKTDNTHLTSHLASDCQDMQQQQLSQQTDHLLLETPLGSPPPIYLGMEWAGFSPYNNATTASPLIINGINKPPEPDDNTLLDPELLQLKTPRS</sequence>
<dbReference type="InParanoid" id="A0A7M7HGI8"/>
<evidence type="ECO:0000313" key="10">
    <source>
        <dbReference type="EnsemblMetazoa" id="XP_008214546"/>
    </source>
</evidence>
<dbReference type="SMART" id="SM00389">
    <property type="entry name" value="HOX"/>
    <property type="match status" value="1"/>
</dbReference>
<dbReference type="SUPFAM" id="SSF46689">
    <property type="entry name" value="Homeodomain-like"/>
    <property type="match status" value="1"/>
</dbReference>
<evidence type="ECO:0000256" key="1">
    <source>
        <dbReference type="ARBA" id="ARBA00004123"/>
    </source>
</evidence>
<dbReference type="PROSITE" id="PS50071">
    <property type="entry name" value="HOMEOBOX_2"/>
    <property type="match status" value="1"/>
</dbReference>
<feature type="domain" description="Homeobox" evidence="9">
    <location>
        <begin position="100"/>
        <end position="160"/>
    </location>
</feature>
<dbReference type="InterPro" id="IPR001356">
    <property type="entry name" value="HD"/>
</dbReference>
<reference evidence="10" key="1">
    <citation type="submission" date="2021-01" db="UniProtKB">
        <authorList>
            <consortium name="EnsemblMetazoa"/>
        </authorList>
    </citation>
    <scope>IDENTIFICATION</scope>
</reference>
<dbReference type="SMR" id="A0A7M7HGI8"/>
<dbReference type="FunFam" id="1.10.10.60:FF:000102">
    <property type="entry name" value="Aristaless related homeobox"/>
    <property type="match status" value="1"/>
</dbReference>
<dbReference type="PANTHER" id="PTHR24329">
    <property type="entry name" value="HOMEOBOX PROTEIN ARISTALESS"/>
    <property type="match status" value="1"/>
</dbReference>
<dbReference type="EnsemblMetazoa" id="XM_032601657">
    <property type="protein sequence ID" value="XP_032457548"/>
    <property type="gene ID" value="LOC100114143"/>
</dbReference>
<dbReference type="InterPro" id="IPR050649">
    <property type="entry name" value="Paired_Homeobox_TFs"/>
</dbReference>